<dbReference type="InterPro" id="IPR007627">
    <property type="entry name" value="RNA_pol_sigma70_r2"/>
</dbReference>
<comment type="similarity">
    <text evidence="1">Belongs to the sigma-70 factor family.</text>
</comment>
<dbReference type="GO" id="GO:0016987">
    <property type="term" value="F:sigma factor activity"/>
    <property type="evidence" value="ECO:0007669"/>
    <property type="project" value="UniProtKB-KW"/>
</dbReference>
<evidence type="ECO:0000256" key="1">
    <source>
        <dbReference type="ARBA" id="ARBA00007788"/>
    </source>
</evidence>
<evidence type="ECO:0000256" key="5">
    <source>
        <dbReference type="ARBA" id="ARBA00023163"/>
    </source>
</evidence>
<dbReference type="Proteomes" id="UP000006426">
    <property type="component" value="Plasmid pmppla107"/>
</dbReference>
<keyword evidence="3" id="KW-0731">Sigma factor</keyword>
<feature type="domain" description="RNA polymerase sigma-70 region 4" evidence="7">
    <location>
        <begin position="211"/>
        <end position="261"/>
    </location>
</feature>
<evidence type="ECO:0000313" key="8">
    <source>
        <dbReference type="EMBL" id="AXH60129.1"/>
    </source>
</evidence>
<evidence type="ECO:0000313" key="9">
    <source>
        <dbReference type="Proteomes" id="UP000006426"/>
    </source>
</evidence>
<gene>
    <name evidence="8" type="ORF">PLA107_033510</name>
</gene>
<evidence type="ECO:0000259" key="6">
    <source>
        <dbReference type="Pfam" id="PF04542"/>
    </source>
</evidence>
<dbReference type="InterPro" id="IPR013324">
    <property type="entry name" value="RNA_pol_sigma_r3/r4-like"/>
</dbReference>
<organism evidence="8 9">
    <name type="scientific">Pseudomonas amygdali pv. lachrymans str. M301315</name>
    <dbReference type="NCBI Taxonomy" id="629260"/>
    <lineage>
        <taxon>Bacteria</taxon>
        <taxon>Pseudomonadati</taxon>
        <taxon>Pseudomonadota</taxon>
        <taxon>Gammaproteobacteria</taxon>
        <taxon>Pseudomonadales</taxon>
        <taxon>Pseudomonadaceae</taxon>
        <taxon>Pseudomonas</taxon>
        <taxon>Pseudomonas amygdali</taxon>
    </lineage>
</organism>
<reference evidence="8 9" key="1">
    <citation type="journal article" date="2011" name="PLoS Pathog.">
        <title>Dynamic evolution of pathogenicity revealed by sequencing and comparative genomics of 19 Pseudomonas syringae isolates.</title>
        <authorList>
            <person name="Baltrus D.A."/>
            <person name="Nishimura M.T."/>
            <person name="Romanchuk A."/>
            <person name="Chang J.H."/>
            <person name="Mukhtar M.S."/>
            <person name="Cherkis K."/>
            <person name="Roach J."/>
            <person name="Grant S.R."/>
            <person name="Jones C.D."/>
            <person name="Dangl J.L."/>
        </authorList>
    </citation>
    <scope>NUCLEOTIDE SEQUENCE [LARGE SCALE GENOMIC DNA]</scope>
    <source>
        <strain evidence="8 9">M301315</strain>
    </source>
</reference>
<dbReference type="InterPro" id="IPR000943">
    <property type="entry name" value="RNA_pol_sigma70"/>
</dbReference>
<dbReference type="InterPro" id="IPR014284">
    <property type="entry name" value="RNA_pol_sigma-70_dom"/>
</dbReference>
<keyword evidence="8" id="KW-0614">Plasmid</keyword>
<accession>A0AAD0VAC4</accession>
<dbReference type="Gene3D" id="1.10.1740.10">
    <property type="match status" value="1"/>
</dbReference>
<dbReference type="AlphaFoldDB" id="A0AAD0VAC4"/>
<dbReference type="InterPro" id="IPR013325">
    <property type="entry name" value="RNA_pol_sigma_r2"/>
</dbReference>
<evidence type="ECO:0000256" key="4">
    <source>
        <dbReference type="ARBA" id="ARBA00023125"/>
    </source>
</evidence>
<dbReference type="GeneID" id="39474009"/>
<sequence>MIQSFTPDSFFAILNKIQIPSIQEMDNNIRIFKSTGCRKAHDACVTALLPMVYGLAVANAGRAEVDDMFQQGALAVMDALRKFDPDDELNILSWTKLYVSRAINSLCVFGTKLIRVPDTKTIRLCYRRMGLFLKDGPINEARSKILANELGVSLEDFKIARDLYSSCYEPVLSCGDEPWQGHDIKTSETLEEAIIVEDEAAHVTRVVGRLMTVLNPKEAEVIRLRCLQEEPVQLRLVGEQLGFSTERARQVENIAKDKMRKAA</sequence>
<proteinExistence type="inferred from homology"/>
<dbReference type="InterPro" id="IPR007630">
    <property type="entry name" value="RNA_pol_sigma70_r4"/>
</dbReference>
<dbReference type="SUPFAM" id="SSF88659">
    <property type="entry name" value="Sigma3 and sigma4 domains of RNA polymerase sigma factors"/>
    <property type="match status" value="1"/>
</dbReference>
<dbReference type="InterPro" id="IPR050813">
    <property type="entry name" value="Sigma-70_Factor"/>
</dbReference>
<protein>
    <submittedName>
        <fullName evidence="8">Alternative sigma factor RpoH</fullName>
    </submittedName>
</protein>
<evidence type="ECO:0000256" key="3">
    <source>
        <dbReference type="ARBA" id="ARBA00023082"/>
    </source>
</evidence>
<keyword evidence="5" id="KW-0804">Transcription</keyword>
<dbReference type="Pfam" id="PF04545">
    <property type="entry name" value="Sigma70_r4"/>
    <property type="match status" value="1"/>
</dbReference>
<name>A0AAD0VAC4_PSEAV</name>
<dbReference type="Gene3D" id="1.20.140.160">
    <property type="match status" value="1"/>
</dbReference>
<dbReference type="GO" id="GO:0006352">
    <property type="term" value="P:DNA-templated transcription initiation"/>
    <property type="evidence" value="ECO:0007669"/>
    <property type="project" value="InterPro"/>
</dbReference>
<evidence type="ECO:0000259" key="7">
    <source>
        <dbReference type="Pfam" id="PF04545"/>
    </source>
</evidence>
<dbReference type="NCBIfam" id="TIGR02937">
    <property type="entry name" value="sigma70-ECF"/>
    <property type="match status" value="1"/>
</dbReference>
<dbReference type="RefSeq" id="WP_005742778.1">
    <property type="nucleotide sequence ID" value="NZ_CP031226.1"/>
</dbReference>
<dbReference type="Pfam" id="PF04542">
    <property type="entry name" value="Sigma70_r2"/>
    <property type="match status" value="1"/>
</dbReference>
<feature type="domain" description="RNA polymerase sigma-70 region 2" evidence="6">
    <location>
        <begin position="45"/>
        <end position="102"/>
    </location>
</feature>
<dbReference type="PANTHER" id="PTHR30376">
    <property type="entry name" value="SIGMA FACTOR RPOH HEAT SHOCK RELATED"/>
    <property type="match status" value="1"/>
</dbReference>
<dbReference type="PANTHER" id="PTHR30376:SF3">
    <property type="entry name" value="RNA POLYMERASE SIGMA FACTOR RPOH"/>
    <property type="match status" value="1"/>
</dbReference>
<geneLocation type="plasmid" evidence="9">
    <name>pmppla107</name>
</geneLocation>
<dbReference type="EMBL" id="CP031226">
    <property type="protein sequence ID" value="AXH60129.1"/>
    <property type="molecule type" value="Genomic_DNA"/>
</dbReference>
<keyword evidence="2" id="KW-0805">Transcription regulation</keyword>
<dbReference type="SUPFAM" id="SSF88946">
    <property type="entry name" value="Sigma2 domain of RNA polymerase sigma factors"/>
    <property type="match status" value="1"/>
</dbReference>
<keyword evidence="4" id="KW-0238">DNA-binding</keyword>
<dbReference type="GO" id="GO:0003677">
    <property type="term" value="F:DNA binding"/>
    <property type="evidence" value="ECO:0007669"/>
    <property type="project" value="UniProtKB-KW"/>
</dbReference>
<evidence type="ECO:0000256" key="2">
    <source>
        <dbReference type="ARBA" id="ARBA00023015"/>
    </source>
</evidence>
<dbReference type="PRINTS" id="PR00046">
    <property type="entry name" value="SIGMA70FCT"/>
</dbReference>